<gene>
    <name evidence="2" type="ORF">RESH_04364</name>
</gene>
<evidence type="ECO:0000256" key="1">
    <source>
        <dbReference type="SAM" id="MobiDB-lite"/>
    </source>
</evidence>
<reference evidence="2 3" key="1">
    <citation type="journal article" date="2013" name="Mar. Genomics">
        <title>Expression of sulfatases in Rhodopirellula baltica and the diversity of sulfatases in the genus Rhodopirellula.</title>
        <authorList>
            <person name="Wegner C.E."/>
            <person name="Richter-Heitmann T."/>
            <person name="Klindworth A."/>
            <person name="Klockow C."/>
            <person name="Richter M."/>
            <person name="Achstetter T."/>
            <person name="Glockner F.O."/>
            <person name="Harder J."/>
        </authorList>
    </citation>
    <scope>NUCLEOTIDE SEQUENCE [LARGE SCALE GENOMIC DNA]</scope>
    <source>
        <strain evidence="2 3">SH398</strain>
    </source>
</reference>
<dbReference type="AlphaFoldDB" id="M5S0T9"/>
<accession>M5S0T9</accession>
<name>M5S0T9_9BACT</name>
<organism evidence="2 3">
    <name type="scientific">Rhodopirellula europaea SH398</name>
    <dbReference type="NCBI Taxonomy" id="1263868"/>
    <lineage>
        <taxon>Bacteria</taxon>
        <taxon>Pseudomonadati</taxon>
        <taxon>Planctomycetota</taxon>
        <taxon>Planctomycetia</taxon>
        <taxon>Pirellulales</taxon>
        <taxon>Pirellulaceae</taxon>
        <taxon>Rhodopirellula</taxon>
    </lineage>
</organism>
<feature type="region of interest" description="Disordered" evidence="1">
    <location>
        <begin position="1"/>
        <end position="22"/>
    </location>
</feature>
<feature type="compositionally biased region" description="Polar residues" evidence="1">
    <location>
        <begin position="1"/>
        <end position="14"/>
    </location>
</feature>
<dbReference type="EMBL" id="ANOF01000141">
    <property type="protein sequence ID" value="EMI25081.1"/>
    <property type="molecule type" value="Genomic_DNA"/>
</dbReference>
<evidence type="ECO:0000313" key="3">
    <source>
        <dbReference type="Proteomes" id="UP000011996"/>
    </source>
</evidence>
<dbReference type="PATRIC" id="fig|1263868.3.peg.4734"/>
<sequence>MNKPRQQTFTQGGDANQADATEELMNSSTWLIARRSLREPPFELFNENATDIAENDC</sequence>
<comment type="caution">
    <text evidence="2">The sequence shown here is derived from an EMBL/GenBank/DDBJ whole genome shotgun (WGS) entry which is preliminary data.</text>
</comment>
<dbReference type="Proteomes" id="UP000011996">
    <property type="component" value="Unassembled WGS sequence"/>
</dbReference>
<proteinExistence type="predicted"/>
<protein>
    <submittedName>
        <fullName evidence="2">Uncharacterized protein</fullName>
    </submittedName>
</protein>
<evidence type="ECO:0000313" key="2">
    <source>
        <dbReference type="EMBL" id="EMI25081.1"/>
    </source>
</evidence>